<evidence type="ECO:0000259" key="2">
    <source>
        <dbReference type="Pfam" id="PF06916"/>
    </source>
</evidence>
<dbReference type="InterPro" id="IPR009688">
    <property type="entry name" value="FAM210A/B-like_dom"/>
</dbReference>
<dbReference type="RefSeq" id="XP_009841892.1">
    <property type="nucleotide sequence ID" value="XM_009843590.1"/>
</dbReference>
<feature type="region of interest" description="Disordered" evidence="1">
    <location>
        <begin position="29"/>
        <end position="53"/>
    </location>
</feature>
<dbReference type="InterPro" id="IPR045866">
    <property type="entry name" value="FAM210A/B-like"/>
</dbReference>
<protein>
    <recommendedName>
        <fullName evidence="2">DUF1279 domain-containing protein</fullName>
    </recommendedName>
</protein>
<feature type="domain" description="DUF1279" evidence="2">
    <location>
        <begin position="66"/>
        <end position="161"/>
    </location>
</feature>
<dbReference type="OrthoDB" id="426386at2759"/>
<dbReference type="GO" id="GO:0005739">
    <property type="term" value="C:mitochondrion"/>
    <property type="evidence" value="ECO:0007669"/>
    <property type="project" value="TreeGrafter"/>
</dbReference>
<dbReference type="GeneID" id="20817468"/>
<name>W4FMC6_APHAT</name>
<organism evidence="3">
    <name type="scientific">Aphanomyces astaci</name>
    <name type="common">Crayfish plague agent</name>
    <dbReference type="NCBI Taxonomy" id="112090"/>
    <lineage>
        <taxon>Eukaryota</taxon>
        <taxon>Sar</taxon>
        <taxon>Stramenopiles</taxon>
        <taxon>Oomycota</taxon>
        <taxon>Saprolegniomycetes</taxon>
        <taxon>Saprolegniales</taxon>
        <taxon>Verrucalvaceae</taxon>
        <taxon>Aphanomyces</taxon>
    </lineage>
</organism>
<feature type="compositionally biased region" description="Low complexity" evidence="1">
    <location>
        <begin position="29"/>
        <end position="39"/>
    </location>
</feature>
<reference evidence="3" key="1">
    <citation type="submission" date="2013-12" db="EMBL/GenBank/DDBJ databases">
        <title>The Genome Sequence of Aphanomyces astaci APO3.</title>
        <authorList>
            <consortium name="The Broad Institute Genomics Platform"/>
            <person name="Russ C."/>
            <person name="Tyler B."/>
            <person name="van West P."/>
            <person name="Dieguez-Uribeondo J."/>
            <person name="Young S.K."/>
            <person name="Zeng Q."/>
            <person name="Gargeya S."/>
            <person name="Fitzgerald M."/>
            <person name="Abouelleil A."/>
            <person name="Alvarado L."/>
            <person name="Chapman S.B."/>
            <person name="Gainer-Dewar J."/>
            <person name="Goldberg J."/>
            <person name="Griggs A."/>
            <person name="Gujja S."/>
            <person name="Hansen M."/>
            <person name="Howarth C."/>
            <person name="Imamovic A."/>
            <person name="Ireland A."/>
            <person name="Larimer J."/>
            <person name="McCowan C."/>
            <person name="Murphy C."/>
            <person name="Pearson M."/>
            <person name="Poon T.W."/>
            <person name="Priest M."/>
            <person name="Roberts A."/>
            <person name="Saif S."/>
            <person name="Shea T."/>
            <person name="Sykes S."/>
            <person name="Wortman J."/>
            <person name="Nusbaum C."/>
            <person name="Birren B."/>
        </authorList>
    </citation>
    <scope>NUCLEOTIDE SEQUENCE [LARGE SCALE GENOMIC DNA]</scope>
    <source>
        <strain evidence="3">APO3</strain>
    </source>
</reference>
<proteinExistence type="predicted"/>
<gene>
    <name evidence="3" type="ORF">H257_15472</name>
</gene>
<evidence type="ECO:0000313" key="3">
    <source>
        <dbReference type="EMBL" id="ETV68667.1"/>
    </source>
</evidence>
<dbReference type="AlphaFoldDB" id="W4FMC6"/>
<sequence>MLGRVRSIAGRQLRRQSSIPALRSACKMSTSSSPIIPSPKVKDNGDGAPLPSLDAAGVPTNESLAQKGKRFLKVYGMVGVVTHTALSVASYSLLYVSISRGLDVGTFLGSWTTSVQAVALANSTDQGSAGVEAASNAMVTYAIYKLLAPIRWPLTFFVTPIVVRQWNRLRLPPKDPKSTV</sequence>
<dbReference type="Pfam" id="PF06916">
    <property type="entry name" value="FAM210A-B_dom"/>
    <property type="match status" value="1"/>
</dbReference>
<dbReference type="PANTHER" id="PTHR21377">
    <property type="entry name" value="PROTEIN FAM210B, MITOCHONDRIAL"/>
    <property type="match status" value="1"/>
</dbReference>
<accession>W4FMC6</accession>
<evidence type="ECO:0000256" key="1">
    <source>
        <dbReference type="SAM" id="MobiDB-lite"/>
    </source>
</evidence>
<dbReference type="EMBL" id="KI913183">
    <property type="protein sequence ID" value="ETV68667.1"/>
    <property type="molecule type" value="Genomic_DNA"/>
</dbReference>
<dbReference type="PANTHER" id="PTHR21377:SF18">
    <property type="entry name" value="DUF1279 DOMAIN-CONTAINING PROTEIN"/>
    <property type="match status" value="1"/>
</dbReference>
<dbReference type="VEuPathDB" id="FungiDB:H257_15472"/>